<name>A0ACD1GW09_9EURO</name>
<accession>A0ACD1GW09</accession>
<proteinExistence type="predicted"/>
<evidence type="ECO:0000313" key="1">
    <source>
        <dbReference type="EMBL" id="RAH65457.1"/>
    </source>
</evidence>
<protein>
    <submittedName>
        <fullName evidence="1">Uncharacterized protein</fullName>
    </submittedName>
</protein>
<keyword evidence="2" id="KW-1185">Reference proteome</keyword>
<dbReference type="Proteomes" id="UP000249661">
    <property type="component" value="Unassembled WGS sequence"/>
</dbReference>
<gene>
    <name evidence="1" type="ORF">BO66DRAFT_210368</name>
</gene>
<sequence>MHHPPVIRMASEYIARQKTMTIAEYASLWKQSEQMGREGSNDSGNGQEDRMVHHIVGKAWIISEAQGPCRISRKSPSSRRRAPPSRCSNGNRANSRSENSSDSSIDVYQLVQRAMRNWLFHQEGHGGRSRRWLGSSHSRRRRYTGRFGNSTSSMRSPSCSTSS</sequence>
<organism evidence="1 2">
    <name type="scientific">Aspergillus aculeatinus CBS 121060</name>
    <dbReference type="NCBI Taxonomy" id="1448322"/>
    <lineage>
        <taxon>Eukaryota</taxon>
        <taxon>Fungi</taxon>
        <taxon>Dikarya</taxon>
        <taxon>Ascomycota</taxon>
        <taxon>Pezizomycotina</taxon>
        <taxon>Eurotiomycetes</taxon>
        <taxon>Eurotiomycetidae</taxon>
        <taxon>Eurotiales</taxon>
        <taxon>Aspergillaceae</taxon>
        <taxon>Aspergillus</taxon>
        <taxon>Aspergillus subgen. Circumdati</taxon>
    </lineage>
</organism>
<evidence type="ECO:0000313" key="2">
    <source>
        <dbReference type="Proteomes" id="UP000249661"/>
    </source>
</evidence>
<reference evidence="1" key="1">
    <citation type="submission" date="2018-02" db="EMBL/GenBank/DDBJ databases">
        <title>The genomes of Aspergillus section Nigri reveals drivers in fungal speciation.</title>
        <authorList>
            <consortium name="DOE Joint Genome Institute"/>
            <person name="Vesth T.C."/>
            <person name="Nybo J."/>
            <person name="Theobald S."/>
            <person name="Brandl J."/>
            <person name="Frisvad J.C."/>
            <person name="Nielsen K.F."/>
            <person name="Lyhne E.K."/>
            <person name="Kogle M.E."/>
            <person name="Kuo A."/>
            <person name="Riley R."/>
            <person name="Clum A."/>
            <person name="Nolan M."/>
            <person name="Lipzen A."/>
            <person name="Salamov A."/>
            <person name="Henrissat B."/>
            <person name="Wiebenga A."/>
            <person name="De vries R.P."/>
            <person name="Grigoriev I.V."/>
            <person name="Mortensen U.H."/>
            <person name="Andersen M.R."/>
            <person name="Baker S.E."/>
        </authorList>
    </citation>
    <scope>NUCLEOTIDE SEQUENCE</scope>
    <source>
        <strain evidence="1">CBS 121060</strain>
    </source>
</reference>
<dbReference type="EMBL" id="KZ824995">
    <property type="protein sequence ID" value="RAH65457.1"/>
    <property type="molecule type" value="Genomic_DNA"/>
</dbReference>